<dbReference type="Pfam" id="PF08742">
    <property type="entry name" value="C8"/>
    <property type="match status" value="2"/>
</dbReference>
<dbReference type="SUPFAM" id="SSF49785">
    <property type="entry name" value="Galactose-binding domain-like"/>
    <property type="match status" value="3"/>
</dbReference>
<keyword evidence="8" id="KW-0325">Glycoprotein</keyword>
<keyword evidence="13" id="KW-1185">Reference proteome</keyword>
<dbReference type="Gene3D" id="2.10.25.10">
    <property type="entry name" value="Laminin"/>
    <property type="match status" value="2"/>
</dbReference>
<keyword evidence="3" id="KW-0964">Secreted</keyword>
<dbReference type="SUPFAM" id="SSF57603">
    <property type="entry name" value="FnI-like domain"/>
    <property type="match status" value="1"/>
</dbReference>
<dbReference type="Gene3D" id="2.60.120.260">
    <property type="entry name" value="Galactose-binding domain-like"/>
    <property type="match status" value="3"/>
</dbReference>
<dbReference type="InterPro" id="IPR002919">
    <property type="entry name" value="TIL_dom"/>
</dbReference>
<dbReference type="SUPFAM" id="SSF57567">
    <property type="entry name" value="Serine protease inhibitors"/>
    <property type="match status" value="2"/>
</dbReference>
<dbReference type="CDD" id="cd00057">
    <property type="entry name" value="FA58C"/>
    <property type="match status" value="3"/>
</dbReference>
<evidence type="ECO:0000259" key="10">
    <source>
        <dbReference type="PROSITE" id="PS50940"/>
    </source>
</evidence>
<organism evidence="12 13">
    <name type="scientific">Halocaridina rubra</name>
    <name type="common">Hawaiian red shrimp</name>
    <dbReference type="NCBI Taxonomy" id="373956"/>
    <lineage>
        <taxon>Eukaryota</taxon>
        <taxon>Metazoa</taxon>
        <taxon>Ecdysozoa</taxon>
        <taxon>Arthropoda</taxon>
        <taxon>Crustacea</taxon>
        <taxon>Multicrustacea</taxon>
        <taxon>Malacostraca</taxon>
        <taxon>Eumalacostraca</taxon>
        <taxon>Eucarida</taxon>
        <taxon>Decapoda</taxon>
        <taxon>Pleocyemata</taxon>
        <taxon>Caridea</taxon>
        <taxon>Atyoidea</taxon>
        <taxon>Atyidae</taxon>
        <taxon>Halocaridina</taxon>
    </lineage>
</organism>
<sequence>MSMKFPASVVGQFPSCTKSVTIRLDGTLILFKQDREITVNGVVVKDLPSWPKGAYIKKVSSLFVMVELDNGLSVWWDGQTRVYIDAPAEFRGRTGGLCGTFTDSQRDDFLTPEGDIEPNAVAFANKWKTSEKCPDQPLNEESRPCDRHIQNKAVAEKYCAKLKSSLFASCHLEVDVEPYHRDCLYDMCSCEAKLDGCLCPILAAYSKECARKGIIVDWRAEVRECGIHCTGGQKYQVCGNICTHTCLDLAMNPNCKRKCVEGCNCLEGFSLDNSGICVPVTECPCIYDNKEYKPGYEMLQEQADGSVQVCVCNNVGWNCWEPSENDTLAMVPQIQCSKEQHLVYTDCMPEEEYTCQTMHLRPPEVALCHAGCICEPGYVKDIDTGDCIRHSQCPCHHGGRSYQEGDTITEECNTCTCEGGQWLCSDTQCPGICSAWGDSHYKTFDGRLYEFHGTCDYLLAKAKSSSADSFEVTIQNVPCGTDGVTCAKSVTLRVGSGDSQEVVQFSKNKPPPMKNLTRTIIREAGIFLFAEVTDMGLVLQWDRGTRAYLRLDPSWTGKVRGLCGNYNGDEQDDFLTPSGGSSEVSVRIFGDSWRLQNYCPESYIVQDTCSLNSHRRVWASEKCAVLKSTTFAPCHSEVPVEPYIERCEFDACGCNAGGDCECLCTAIAAYGHECNIHGVYISWRSQQLCPMQCDETCEHYEPCIPTCPHETCDTLLDPASPVCTQDACVEGCAKDLCPPGQVHKSATDPECVPKVDCEKRCMEIEGEVYLEGDIISQDNCHTCSCSRKKKICRGTPCETTTVEVTPRISTPSPTTSTPPFFKNCNDGWSEWLNNDKPVIFRKNSDVEPIPEKIEKSLTNHAWCEYSQIVDIRCRSVGTHKPHTEQYGVQCNVEKGLTCHGKDNVDVDEACWDYEVSFLCDCSVSTVEMTTSTTPLTPVTPPSLVTPSSPPATVAVPMTCEEEGWSQWFNIHFPTTEGEFEEVSEIRKIASLCPDHYISEVECRSVRSGDVESVVTCDKHGARCRNNGGHQYCQDYEIRVRCQCDCQDWLGMENFTIPNERISASSMMQQDDKPYSARLNADWAWTAKAVDEHDADAIQNEWLQVDLAEVKELTGVITQGHPYFDQYVERFAIQISETGASWDDIKDEFSRFAKQFQGNDDRSTPVTNLFPEPVFARYIRIIPLQFFTAISLRLEIKGCDVKEEETTPLEGFSTTPLVPFPVLVQEVCIHGWTDWMNTHTPGPSDWDDKDDLQSLSLQYQFCPAHHIIDTQCQVVGIGQSYELAGQVGIICNINNGLQCNDDLQAPQRCYDYEIRFFCDCGITTLSMAPFTTTTIYSTTPKITESCSFADEQIKPHDDCRKFLECVQSSPSERRYIEKECGPGTFFNPLIKVCDFEFNVLLVREDCARVTTKPPKLIVSLPSTSTQPSTTTQVPCLEDYWTDWFNTSHPDNEDGDYETIELIRLKGFNICDDMYIKDIECEFNKQEEELSDYRGGYKGGRKSRGRKGGSRKGGSIFEKYTTVRTNFQRSSDNDVQCTTDLGLICENSLQFGPKKCEDYAIRVLCSCETTRKTSPSIPHTTPYVDVQGSTIITTPYTLSPKCPPKYSFLENAVPCENVCMYHRSQLHKAKECTREDQYAQACTTCPPGQFLRDKITCVPQEDCNCILPNGMAAPPGQVFKVDECEVCQCSNNFLMCSSICTLETTFPPAVTEKPSFKCGEWSSWVSGEPVEGIDQGLLSAIRSRHPDMCRFPYRLECRIKTNETLSDWLPIDELSSRKVEKVACDRKCIANSNLPGCEVYEVRFVCGCDEFQISLEGEFTPPPKATVSPSVASESTTYVSEYPTNVTTSWPLLNDVCMGSSTYEQCAMPCDRICIYYLGVLRANGQCLLEGDCAPGCVERNQKNTCPDGFLMANESHCVSIEDCTCRLPNGQPVPGGIWLDVTECEQCMCQNNQILCTKKQECIEATTELEIIPSTLPTVQISVPSTTTQNINELIESLHKCNDWTPFYSARERDKDGLTISLDKLRSQKEFHCENPTNATCREASTHIPAESLGQMLTCDTKTGLSCKNLDNSKDCYNYEIAFYCYCEEEETTPHTSVTTTLGPTSTIAACDSWSPWINDHKKPWQTEGDTEHKTLQQLREQYGFCLEGQLAKIECVIAANGKAPSDEGTTCDIRFGFHCSNSAQSPRTCLDYKIRYYCSCETTTVITTILPEFFTPPPVCEPDKYIHLLEYVDDSAFSSTPSRSYMYGPSHARLYNDDGTPTTGSWSPYTNDRQQYLQVNLGSVVPVYGVEIAGNPLTRERITSFYVHTSRDGETWSIVPQDPKDPTGYTKVFQGPVSASQSLLQLFAVPIEAQFVKILPSAWAKGIAVRVEVLGCELPTLPAETTSAEPICEEPMGVENGEMSLNQIEVSSNLDDRESYYGKSNLPLNSKSEFAALAGAWVAQPKDDQYVRFNFIEPSKISAILSQGRPDSDDWVESFTVRYSPDGKVWNDIKETDSSIKIFAANYDRNTVVKTKFDRVIHAKFLEIRPKTWKNNIALRAEILGCFHPYRM</sequence>
<dbReference type="Pfam" id="PF01826">
    <property type="entry name" value="TIL"/>
    <property type="match status" value="1"/>
</dbReference>
<dbReference type="PROSITE" id="PS50940">
    <property type="entry name" value="CHIT_BIND_II"/>
    <property type="match status" value="1"/>
</dbReference>
<dbReference type="InterPro" id="IPR036084">
    <property type="entry name" value="Ser_inhib-like_sf"/>
</dbReference>
<name>A0AAN8WIN8_HALRR</name>
<evidence type="ECO:0000256" key="7">
    <source>
        <dbReference type="ARBA" id="ARBA00023157"/>
    </source>
</evidence>
<evidence type="ECO:0000256" key="3">
    <source>
        <dbReference type="ARBA" id="ARBA00022525"/>
    </source>
</evidence>
<keyword evidence="6" id="KW-0186">Copper</keyword>
<dbReference type="GO" id="GO:0031012">
    <property type="term" value="C:extracellular matrix"/>
    <property type="evidence" value="ECO:0007669"/>
    <property type="project" value="TreeGrafter"/>
</dbReference>
<evidence type="ECO:0000256" key="5">
    <source>
        <dbReference type="ARBA" id="ARBA00022737"/>
    </source>
</evidence>
<dbReference type="Pfam" id="PF00094">
    <property type="entry name" value="VWD"/>
    <property type="match status" value="2"/>
</dbReference>
<feature type="domain" description="F5/8 type C" evidence="9">
    <location>
        <begin position="2220"/>
        <end position="2376"/>
    </location>
</feature>
<comment type="subcellular location">
    <subcellularLocation>
        <location evidence="1">Secreted</location>
    </subcellularLocation>
</comment>
<evidence type="ECO:0000256" key="6">
    <source>
        <dbReference type="ARBA" id="ARBA00023008"/>
    </source>
</evidence>
<feature type="domain" description="F5/8 type C" evidence="9">
    <location>
        <begin position="1043"/>
        <end position="1198"/>
    </location>
</feature>
<evidence type="ECO:0000259" key="11">
    <source>
        <dbReference type="PROSITE" id="PS51233"/>
    </source>
</evidence>
<dbReference type="InterPro" id="IPR001846">
    <property type="entry name" value="VWF_type-D"/>
</dbReference>
<gene>
    <name evidence="12" type="primary">MUC5B</name>
    <name evidence="12" type="ORF">SK128_023903</name>
</gene>
<comment type="caution">
    <text evidence="12">The sequence shown here is derived from an EMBL/GenBank/DDBJ whole genome shotgun (WGS) entry which is preliminary data.</text>
</comment>
<dbReference type="InterPro" id="IPR036508">
    <property type="entry name" value="Chitin-bd_dom_sf"/>
</dbReference>
<evidence type="ECO:0000313" key="13">
    <source>
        <dbReference type="Proteomes" id="UP001381693"/>
    </source>
</evidence>
<feature type="domain" description="F5/8 type C" evidence="9">
    <location>
        <begin position="2392"/>
        <end position="2546"/>
    </location>
</feature>
<dbReference type="SMART" id="SM00216">
    <property type="entry name" value="VWD"/>
    <property type="match status" value="2"/>
</dbReference>
<feature type="domain" description="Chitin-binding type-2" evidence="10">
    <location>
        <begin position="1342"/>
        <end position="1407"/>
    </location>
</feature>
<protein>
    <submittedName>
        <fullName evidence="12">Mucin-5B</fullName>
    </submittedName>
</protein>
<dbReference type="InterPro" id="IPR000421">
    <property type="entry name" value="FA58C"/>
</dbReference>
<dbReference type="PROSITE" id="PS01286">
    <property type="entry name" value="FA58C_2"/>
    <property type="match status" value="2"/>
</dbReference>
<feature type="domain" description="VWFD" evidence="11">
    <location>
        <begin position="1"/>
        <end position="134"/>
    </location>
</feature>
<evidence type="ECO:0000259" key="9">
    <source>
        <dbReference type="PROSITE" id="PS50022"/>
    </source>
</evidence>
<dbReference type="PROSITE" id="PS51233">
    <property type="entry name" value="VWFD"/>
    <property type="match status" value="2"/>
</dbReference>
<dbReference type="Pfam" id="PF00754">
    <property type="entry name" value="F5_F8_type_C"/>
    <property type="match status" value="3"/>
</dbReference>
<dbReference type="CDD" id="cd19941">
    <property type="entry name" value="TIL"/>
    <property type="match status" value="4"/>
</dbReference>
<dbReference type="InterPro" id="IPR025155">
    <property type="entry name" value="WxxW_domain"/>
</dbReference>
<evidence type="ECO:0000256" key="1">
    <source>
        <dbReference type="ARBA" id="ARBA00004613"/>
    </source>
</evidence>
<dbReference type="SMART" id="SM00215">
    <property type="entry name" value="VWC_out"/>
    <property type="match status" value="1"/>
</dbReference>
<dbReference type="GO" id="GO:0008061">
    <property type="term" value="F:chitin binding"/>
    <property type="evidence" value="ECO:0007669"/>
    <property type="project" value="InterPro"/>
</dbReference>
<dbReference type="PANTHER" id="PTHR11339:SF386">
    <property type="entry name" value="HEMOLECTIN, ISOFORM A"/>
    <property type="match status" value="1"/>
</dbReference>
<dbReference type="Pfam" id="PF13330">
    <property type="entry name" value="Mucin2_WxxW"/>
    <property type="match status" value="8"/>
</dbReference>
<proteinExistence type="inferred from homology"/>
<evidence type="ECO:0000256" key="4">
    <source>
        <dbReference type="ARBA" id="ARBA00022729"/>
    </source>
</evidence>
<dbReference type="FunFam" id="2.10.25.10:FF:000055">
    <property type="entry name" value="alpha-tectorin isoform X1"/>
    <property type="match status" value="1"/>
</dbReference>
<dbReference type="PROSITE" id="PS50022">
    <property type="entry name" value="FA58C_3"/>
    <property type="match status" value="3"/>
</dbReference>
<keyword evidence="4" id="KW-0732">Signal</keyword>
<dbReference type="SUPFAM" id="SSF57625">
    <property type="entry name" value="Invertebrate chitin-binding proteins"/>
    <property type="match status" value="1"/>
</dbReference>
<keyword evidence="5" id="KW-0677">Repeat</keyword>
<dbReference type="InterPro" id="IPR001007">
    <property type="entry name" value="VWF_dom"/>
</dbReference>
<dbReference type="SMART" id="SM00231">
    <property type="entry name" value="FA58C"/>
    <property type="match status" value="3"/>
</dbReference>
<dbReference type="PANTHER" id="PTHR11339">
    <property type="entry name" value="EXTRACELLULAR MATRIX GLYCOPROTEIN RELATED"/>
    <property type="match status" value="1"/>
</dbReference>
<dbReference type="EMBL" id="JAXCGZ010018979">
    <property type="protein sequence ID" value="KAK7066927.1"/>
    <property type="molecule type" value="Genomic_DNA"/>
</dbReference>
<comment type="similarity">
    <text evidence="2">Belongs to the serine protease inhibitor-like (TIL domain-containing) family.</text>
</comment>
<dbReference type="FunFam" id="2.60.120.260:FF:000002">
    <property type="entry name" value="Coagulation factor VIII"/>
    <property type="match status" value="1"/>
</dbReference>
<evidence type="ECO:0000313" key="12">
    <source>
        <dbReference type="EMBL" id="KAK7066927.1"/>
    </source>
</evidence>
<reference evidence="12 13" key="1">
    <citation type="submission" date="2023-11" db="EMBL/GenBank/DDBJ databases">
        <title>Halocaridina rubra genome assembly.</title>
        <authorList>
            <person name="Smith C."/>
        </authorList>
    </citation>
    <scope>NUCLEOTIDE SEQUENCE [LARGE SCALE GENOMIC DNA]</scope>
    <source>
        <strain evidence="12">EP-1</strain>
        <tissue evidence="12">Whole</tissue>
    </source>
</reference>
<evidence type="ECO:0000256" key="2">
    <source>
        <dbReference type="ARBA" id="ARBA00007611"/>
    </source>
</evidence>
<feature type="domain" description="VWFD" evidence="11">
    <location>
        <begin position="431"/>
        <end position="600"/>
    </location>
</feature>
<dbReference type="InterPro" id="IPR008979">
    <property type="entry name" value="Galactose-bd-like_sf"/>
</dbReference>
<dbReference type="GO" id="GO:0005615">
    <property type="term" value="C:extracellular space"/>
    <property type="evidence" value="ECO:0007669"/>
    <property type="project" value="TreeGrafter"/>
</dbReference>
<dbReference type="InterPro" id="IPR002557">
    <property type="entry name" value="Chitin-bd_dom"/>
</dbReference>
<evidence type="ECO:0000256" key="8">
    <source>
        <dbReference type="ARBA" id="ARBA00023180"/>
    </source>
</evidence>
<dbReference type="InterPro" id="IPR050780">
    <property type="entry name" value="Mucin_vWF_Thrombospondin_sf"/>
</dbReference>
<keyword evidence="7" id="KW-1015">Disulfide bond</keyword>
<dbReference type="SMART" id="SM00494">
    <property type="entry name" value="ChtBD2"/>
    <property type="match status" value="1"/>
</dbReference>
<accession>A0AAN8WIN8</accession>
<dbReference type="SMART" id="SM00832">
    <property type="entry name" value="C8"/>
    <property type="match status" value="2"/>
</dbReference>
<dbReference type="InterPro" id="IPR014853">
    <property type="entry name" value="VWF/SSPO/ZAN-like_Cys-rich_dom"/>
</dbReference>
<dbReference type="Proteomes" id="UP001381693">
    <property type="component" value="Unassembled WGS sequence"/>
</dbReference>